<evidence type="ECO:0000313" key="2">
    <source>
        <dbReference type="EMBL" id="KAG1778631.1"/>
    </source>
</evidence>
<accession>A0A9P6ZZC7</accession>
<feature type="compositionally biased region" description="Basic and acidic residues" evidence="1">
    <location>
        <begin position="370"/>
        <end position="387"/>
    </location>
</feature>
<name>A0A9P6ZZC7_9AGAM</name>
<protein>
    <submittedName>
        <fullName evidence="2">Uncharacterized protein</fullName>
    </submittedName>
</protein>
<organism evidence="2 3">
    <name type="scientific">Suillus placidus</name>
    <dbReference type="NCBI Taxonomy" id="48579"/>
    <lineage>
        <taxon>Eukaryota</taxon>
        <taxon>Fungi</taxon>
        <taxon>Dikarya</taxon>
        <taxon>Basidiomycota</taxon>
        <taxon>Agaricomycotina</taxon>
        <taxon>Agaricomycetes</taxon>
        <taxon>Agaricomycetidae</taxon>
        <taxon>Boletales</taxon>
        <taxon>Suillineae</taxon>
        <taxon>Suillaceae</taxon>
        <taxon>Suillus</taxon>
    </lineage>
</organism>
<evidence type="ECO:0000313" key="3">
    <source>
        <dbReference type="Proteomes" id="UP000714275"/>
    </source>
</evidence>
<feature type="region of interest" description="Disordered" evidence="1">
    <location>
        <begin position="357"/>
        <end position="387"/>
    </location>
</feature>
<comment type="caution">
    <text evidence="2">The sequence shown here is derived from an EMBL/GenBank/DDBJ whole genome shotgun (WGS) entry which is preliminary data.</text>
</comment>
<dbReference type="AlphaFoldDB" id="A0A9P6ZZC7"/>
<proteinExistence type="predicted"/>
<evidence type="ECO:0000256" key="1">
    <source>
        <dbReference type="SAM" id="MobiDB-lite"/>
    </source>
</evidence>
<dbReference type="Proteomes" id="UP000714275">
    <property type="component" value="Unassembled WGS sequence"/>
</dbReference>
<keyword evidence="3" id="KW-1185">Reference proteome</keyword>
<reference evidence="2" key="1">
    <citation type="journal article" date="2020" name="New Phytol.">
        <title>Comparative genomics reveals dynamic genome evolution in host specialist ectomycorrhizal fungi.</title>
        <authorList>
            <person name="Lofgren L.A."/>
            <person name="Nguyen N.H."/>
            <person name="Vilgalys R."/>
            <person name="Ruytinx J."/>
            <person name="Liao H.L."/>
            <person name="Branco S."/>
            <person name="Kuo A."/>
            <person name="LaButti K."/>
            <person name="Lipzen A."/>
            <person name="Andreopoulos W."/>
            <person name="Pangilinan J."/>
            <person name="Riley R."/>
            <person name="Hundley H."/>
            <person name="Na H."/>
            <person name="Barry K."/>
            <person name="Grigoriev I.V."/>
            <person name="Stajich J.E."/>
            <person name="Kennedy P.G."/>
        </authorList>
    </citation>
    <scope>NUCLEOTIDE SEQUENCE</scope>
    <source>
        <strain evidence="2">DOB743</strain>
    </source>
</reference>
<dbReference type="EMBL" id="JABBWD010000015">
    <property type="protein sequence ID" value="KAG1778631.1"/>
    <property type="molecule type" value="Genomic_DNA"/>
</dbReference>
<gene>
    <name evidence="2" type="ORF">EV702DRAFT_1044492</name>
</gene>
<dbReference type="OrthoDB" id="4161428at2759"/>
<sequence>MSAPILCDLTIGVLGIQVPKGSGTIKWTYVFDKKNINRCEEVDIPLIQFMAQLPSSDRRSKYVEHLASDVLKSRDVTSIITNRSVVPLMPPTDELDLQYLNVNFGISPLRKVQLHDNAKHCDNHTTPHVFATMKSFFDGMNDLKKIQCILDVPLAHISPLDQLRMEAGIKFWAIFRLKDGLHTLWMKLVDYPTHKAWTQQNCDGEVVKLEQGDILKASRRHINDLSLTLQLIRILPPGLVHVVYTPMPSFSTSGQFYNYDCMHLTELSRFIDAELAPTAANQDMEHALETLWQMVIAIHVSSPKNYIETAKMPILRLIILHLHAADAPTVAPCCQSQSLLTPLMMWLSASISQQTGSTGHKAAGYEEEEMQRIEAGELAESHPGSER</sequence>